<evidence type="ECO:0000313" key="4">
    <source>
        <dbReference type="Proteomes" id="UP000886842"/>
    </source>
</evidence>
<keyword evidence="2" id="KW-0812">Transmembrane</keyword>
<accession>A0A9D1KNZ9</accession>
<feature type="region of interest" description="Disordered" evidence="1">
    <location>
        <begin position="1"/>
        <end position="23"/>
    </location>
</feature>
<organism evidence="3 4">
    <name type="scientific">Candidatus Avipropionibacterium avicola</name>
    <dbReference type="NCBI Taxonomy" id="2840701"/>
    <lineage>
        <taxon>Bacteria</taxon>
        <taxon>Bacillati</taxon>
        <taxon>Actinomycetota</taxon>
        <taxon>Actinomycetes</taxon>
        <taxon>Propionibacteriales</taxon>
        <taxon>Propionibacteriaceae</taxon>
        <taxon>Propionibacteriaceae incertae sedis</taxon>
        <taxon>Candidatus Avipropionibacterium</taxon>
    </lineage>
</organism>
<feature type="transmembrane region" description="Helical" evidence="2">
    <location>
        <begin position="144"/>
        <end position="162"/>
    </location>
</feature>
<sequence length="329" mass="34549">MTTHPDVPLPETSVPVPSITDLPTPARDWLTEVERGLGDADEADRREVVDGFRAHLGDALAEGREVDDVLTSLGSSRTVIAQTRQELGLGERRDPAATASRILALATVGLSLLTTIVMILIAPARSVRDGEVVWTLLTQGMDPWTTFVCILPTVAASLLVLASRTSSAAVRTGVTLGVAVALSAWVLLAMASVGWFWMPTALTAWLCLVVPWRMRSARHPSRGIGWVVAAVLPAVCVLTAVATGTVQLGGPGSLLPLLVPLVAALCLSIRSRLTSGLVIIAGLAVMTIGVVSADLLMLGFWVVGGCYVALGCGRWTQAVQAPARRPFAA</sequence>
<gene>
    <name evidence="3" type="ORF">IAA98_09675</name>
</gene>
<evidence type="ECO:0000256" key="2">
    <source>
        <dbReference type="SAM" id="Phobius"/>
    </source>
</evidence>
<feature type="transmembrane region" description="Helical" evidence="2">
    <location>
        <begin position="274"/>
        <end position="292"/>
    </location>
</feature>
<proteinExistence type="predicted"/>
<comment type="caution">
    <text evidence="3">The sequence shown here is derived from an EMBL/GenBank/DDBJ whole genome shotgun (WGS) entry which is preliminary data.</text>
</comment>
<dbReference type="AlphaFoldDB" id="A0A9D1KNZ9"/>
<dbReference type="Pfam" id="PF22564">
    <property type="entry name" value="HAAS"/>
    <property type="match status" value="1"/>
</dbReference>
<reference evidence="3" key="2">
    <citation type="journal article" date="2021" name="PeerJ">
        <title>Extensive microbial diversity within the chicken gut microbiome revealed by metagenomics and culture.</title>
        <authorList>
            <person name="Gilroy R."/>
            <person name="Ravi A."/>
            <person name="Getino M."/>
            <person name="Pursley I."/>
            <person name="Horton D.L."/>
            <person name="Alikhan N.F."/>
            <person name="Baker D."/>
            <person name="Gharbi K."/>
            <person name="Hall N."/>
            <person name="Watson M."/>
            <person name="Adriaenssens E.M."/>
            <person name="Foster-Nyarko E."/>
            <person name="Jarju S."/>
            <person name="Secka A."/>
            <person name="Antonio M."/>
            <person name="Oren A."/>
            <person name="Chaudhuri R.R."/>
            <person name="La Ragione R."/>
            <person name="Hildebrand F."/>
            <person name="Pallen M.J."/>
        </authorList>
    </citation>
    <scope>NUCLEOTIDE SEQUENCE</scope>
    <source>
        <strain evidence="3">ChiGjej1B1-24693</strain>
    </source>
</reference>
<protein>
    <recommendedName>
        <fullName evidence="5">DUF1700 domain-containing protein</fullName>
    </recommendedName>
</protein>
<feature type="transmembrane region" description="Helical" evidence="2">
    <location>
        <begin position="169"/>
        <end position="188"/>
    </location>
</feature>
<reference evidence="3" key="1">
    <citation type="submission" date="2020-10" db="EMBL/GenBank/DDBJ databases">
        <authorList>
            <person name="Gilroy R."/>
        </authorList>
    </citation>
    <scope>NUCLEOTIDE SEQUENCE</scope>
    <source>
        <strain evidence="3">ChiGjej1B1-24693</strain>
    </source>
</reference>
<feature type="transmembrane region" description="Helical" evidence="2">
    <location>
        <begin position="224"/>
        <end position="242"/>
    </location>
</feature>
<dbReference type="Proteomes" id="UP000886842">
    <property type="component" value="Unassembled WGS sequence"/>
</dbReference>
<keyword evidence="2" id="KW-0472">Membrane</keyword>
<feature type="transmembrane region" description="Helical" evidence="2">
    <location>
        <begin position="248"/>
        <end position="267"/>
    </location>
</feature>
<name>A0A9D1KNZ9_9ACTN</name>
<feature type="transmembrane region" description="Helical" evidence="2">
    <location>
        <begin position="194"/>
        <end position="212"/>
    </location>
</feature>
<evidence type="ECO:0000313" key="3">
    <source>
        <dbReference type="EMBL" id="HIT75843.1"/>
    </source>
</evidence>
<evidence type="ECO:0000256" key="1">
    <source>
        <dbReference type="SAM" id="MobiDB-lite"/>
    </source>
</evidence>
<keyword evidence="2" id="KW-1133">Transmembrane helix</keyword>
<feature type="transmembrane region" description="Helical" evidence="2">
    <location>
        <begin position="102"/>
        <end position="124"/>
    </location>
</feature>
<dbReference type="EMBL" id="DVLP01000287">
    <property type="protein sequence ID" value="HIT75843.1"/>
    <property type="molecule type" value="Genomic_DNA"/>
</dbReference>
<evidence type="ECO:0008006" key="5">
    <source>
        <dbReference type="Google" id="ProtNLM"/>
    </source>
</evidence>